<keyword evidence="5" id="KW-1185">Reference proteome</keyword>
<evidence type="ECO:0000256" key="2">
    <source>
        <dbReference type="ARBA" id="ARBA00022649"/>
    </source>
</evidence>
<evidence type="ECO:0000313" key="4">
    <source>
        <dbReference type="EMBL" id="PRY63338.1"/>
    </source>
</evidence>
<dbReference type="PANTHER" id="PTHR33988:SF2">
    <property type="entry name" value="ENDORIBONUCLEASE MAZF"/>
    <property type="match status" value="1"/>
</dbReference>
<proteinExistence type="inferred from homology"/>
<dbReference type="GO" id="GO:0016075">
    <property type="term" value="P:rRNA catabolic process"/>
    <property type="evidence" value="ECO:0007669"/>
    <property type="project" value="TreeGrafter"/>
</dbReference>
<dbReference type="GO" id="GO:0006402">
    <property type="term" value="P:mRNA catabolic process"/>
    <property type="evidence" value="ECO:0007669"/>
    <property type="project" value="TreeGrafter"/>
</dbReference>
<evidence type="ECO:0000313" key="5">
    <source>
        <dbReference type="Proteomes" id="UP000237822"/>
    </source>
</evidence>
<dbReference type="GO" id="GO:0004521">
    <property type="term" value="F:RNA endonuclease activity"/>
    <property type="evidence" value="ECO:0007669"/>
    <property type="project" value="TreeGrafter"/>
</dbReference>
<dbReference type="Pfam" id="PF02452">
    <property type="entry name" value="PemK_toxin"/>
    <property type="match status" value="1"/>
</dbReference>
<dbReference type="GO" id="GO:0016787">
    <property type="term" value="F:hydrolase activity"/>
    <property type="evidence" value="ECO:0007669"/>
    <property type="project" value="UniProtKB-KW"/>
</dbReference>
<dbReference type="Proteomes" id="UP000237822">
    <property type="component" value="Unassembled WGS sequence"/>
</dbReference>
<dbReference type="Gene3D" id="2.30.30.110">
    <property type="match status" value="1"/>
</dbReference>
<dbReference type="InterPro" id="IPR003477">
    <property type="entry name" value="PemK-like"/>
</dbReference>
<dbReference type="InterPro" id="IPR011067">
    <property type="entry name" value="Plasmid_toxin/cell-grow_inhib"/>
</dbReference>
<accession>A0A2T0UZS2</accession>
<evidence type="ECO:0000256" key="1">
    <source>
        <dbReference type="ARBA" id="ARBA00007521"/>
    </source>
</evidence>
<dbReference type="AlphaFoldDB" id="A0A2T0UZS2"/>
<keyword evidence="3" id="KW-0540">Nuclease</keyword>
<comment type="caution">
    <text evidence="4">The sequence shown here is derived from an EMBL/GenBank/DDBJ whole genome shotgun (WGS) entry which is preliminary data.</text>
</comment>
<sequence>MGVVARGEVCWVDFGEPVGSEPGYRRPAVVVSSDRFNRSRIATVIVSAVTSNLRLAAAPGNVELSAGDAGLPKASVVNVSQTLVVDRSRLTETVGRLDSATMRSVDAGLRLVLGL</sequence>
<dbReference type="EC" id="3.1.-.-" evidence="3"/>
<organism evidence="4 5">
    <name type="scientific">Knoellia remsis</name>
    <dbReference type="NCBI Taxonomy" id="407159"/>
    <lineage>
        <taxon>Bacteria</taxon>
        <taxon>Bacillati</taxon>
        <taxon>Actinomycetota</taxon>
        <taxon>Actinomycetes</taxon>
        <taxon>Micrococcales</taxon>
        <taxon>Intrasporangiaceae</taxon>
        <taxon>Knoellia</taxon>
    </lineage>
</organism>
<keyword evidence="3" id="KW-0255">Endonuclease</keyword>
<dbReference type="GO" id="GO:0003677">
    <property type="term" value="F:DNA binding"/>
    <property type="evidence" value="ECO:0007669"/>
    <property type="project" value="InterPro"/>
</dbReference>
<evidence type="ECO:0000256" key="3">
    <source>
        <dbReference type="PIRNR" id="PIRNR033490"/>
    </source>
</evidence>
<dbReference type="SUPFAM" id="SSF50118">
    <property type="entry name" value="Cell growth inhibitor/plasmid maintenance toxic component"/>
    <property type="match status" value="1"/>
</dbReference>
<comment type="similarity">
    <text evidence="1 3">Belongs to the PemK/MazF family.</text>
</comment>
<comment type="function">
    <text evidence="3">Toxic component of a type II toxin-antitoxin (TA) system.</text>
</comment>
<dbReference type="EMBL" id="PVTI01000002">
    <property type="protein sequence ID" value="PRY63338.1"/>
    <property type="molecule type" value="Genomic_DNA"/>
</dbReference>
<name>A0A2T0UZS2_9MICO</name>
<dbReference type="PIRSF" id="PIRSF033490">
    <property type="entry name" value="MazF"/>
    <property type="match status" value="1"/>
</dbReference>
<dbReference type="PANTHER" id="PTHR33988">
    <property type="entry name" value="ENDORIBONUCLEASE MAZF-RELATED"/>
    <property type="match status" value="1"/>
</dbReference>
<gene>
    <name evidence="4" type="ORF">BCF74_102171</name>
</gene>
<keyword evidence="2" id="KW-1277">Toxin-antitoxin system</keyword>
<reference evidence="4 5" key="1">
    <citation type="submission" date="2018-03" db="EMBL/GenBank/DDBJ databases">
        <title>Genomic Encyclopedia of Archaeal and Bacterial Type Strains, Phase II (KMG-II): from individual species to whole genera.</title>
        <authorList>
            <person name="Goeker M."/>
        </authorList>
    </citation>
    <scope>NUCLEOTIDE SEQUENCE [LARGE SCALE GENOMIC DNA]</scope>
    <source>
        <strain evidence="4 5">ATCC BAA-1496</strain>
    </source>
</reference>
<keyword evidence="3" id="KW-0378">Hydrolase</keyword>
<protein>
    <recommendedName>
        <fullName evidence="3">mRNA interferase</fullName>
        <ecNumber evidence="3">3.1.-.-</ecNumber>
    </recommendedName>
</protein>